<evidence type="ECO:0000256" key="1">
    <source>
        <dbReference type="SAM" id="MobiDB-lite"/>
    </source>
</evidence>
<evidence type="ECO:0000313" key="2">
    <source>
        <dbReference type="EMBL" id="PRY76253.1"/>
    </source>
</evidence>
<name>A0A2T0VWJ0_9RHOB</name>
<feature type="region of interest" description="Disordered" evidence="1">
    <location>
        <begin position="1"/>
        <end position="31"/>
    </location>
</feature>
<dbReference type="AlphaFoldDB" id="A0A2T0VWJ0"/>
<gene>
    <name evidence="2" type="ORF">CLV80_10952</name>
</gene>
<dbReference type="EMBL" id="PVTP01000009">
    <property type="protein sequence ID" value="PRY76253.1"/>
    <property type="molecule type" value="Genomic_DNA"/>
</dbReference>
<dbReference type="Proteomes" id="UP000238007">
    <property type="component" value="Unassembled WGS sequence"/>
</dbReference>
<keyword evidence="3" id="KW-1185">Reference proteome</keyword>
<organism evidence="2 3">
    <name type="scientific">Yoonia maritima</name>
    <dbReference type="NCBI Taxonomy" id="1435347"/>
    <lineage>
        <taxon>Bacteria</taxon>
        <taxon>Pseudomonadati</taxon>
        <taxon>Pseudomonadota</taxon>
        <taxon>Alphaproteobacteria</taxon>
        <taxon>Rhodobacterales</taxon>
        <taxon>Paracoccaceae</taxon>
        <taxon>Yoonia</taxon>
    </lineage>
</organism>
<comment type="caution">
    <text evidence="2">The sequence shown here is derived from an EMBL/GenBank/DDBJ whole genome shotgun (WGS) entry which is preliminary data.</text>
</comment>
<accession>A0A2T0VWJ0</accession>
<protein>
    <submittedName>
        <fullName evidence="2">Uncharacterized protein</fullName>
    </submittedName>
</protein>
<reference evidence="2 3" key="1">
    <citation type="submission" date="2018-03" db="EMBL/GenBank/DDBJ databases">
        <title>Genomic Encyclopedia of Archaeal and Bacterial Type Strains, Phase II (KMG-II): from individual species to whole genera.</title>
        <authorList>
            <person name="Goeker M."/>
        </authorList>
    </citation>
    <scope>NUCLEOTIDE SEQUENCE [LARGE SCALE GENOMIC DNA]</scope>
    <source>
        <strain evidence="2 3">DSM 101533</strain>
    </source>
</reference>
<evidence type="ECO:0000313" key="3">
    <source>
        <dbReference type="Proteomes" id="UP000238007"/>
    </source>
</evidence>
<proteinExistence type="predicted"/>
<sequence>MVFLEKPSPALSPLHPIQGIEDEPGTDKQPV</sequence>